<dbReference type="AlphaFoldDB" id="A0A2K2U9K3"/>
<dbReference type="Proteomes" id="UP000236197">
    <property type="component" value="Unassembled WGS sequence"/>
</dbReference>
<dbReference type="Pfam" id="PF00535">
    <property type="entry name" value="Glycos_transf_2"/>
    <property type="match status" value="1"/>
</dbReference>
<dbReference type="InterPro" id="IPR029044">
    <property type="entry name" value="Nucleotide-diphossugar_trans"/>
</dbReference>
<protein>
    <submittedName>
        <fullName evidence="4">Glycosyl transferase</fullName>
    </submittedName>
</protein>
<accession>A0A2K2U9K3</accession>
<evidence type="ECO:0000313" key="5">
    <source>
        <dbReference type="Proteomes" id="UP000236197"/>
    </source>
</evidence>
<evidence type="ECO:0000256" key="2">
    <source>
        <dbReference type="ARBA" id="ARBA00022679"/>
    </source>
</evidence>
<sequence>MFACTLLERPSVAHRPVISIIIPAYNVEAWLHRAVQSLQRQTLEDFELLIVDDGSTDATGAICDELAAEDGRVKAIHQRNGGAARARNTAIAQATGEFLYFMDGDDWCEPTMLEDMHRLAAEHALDLVVAGFYIDTYYGDDKFYRELRTAPDAVYGTQQQFREHAHRLFDAQLLYAPWNKLYRRSYLYEHGIVFPETFWDDLPFNLDVIRDIEHVGCIPERYYHFLRARAESENTKYRSDMYGKREEEHRWLCELYGQWGLDSDEIREFLARRYAERLVGCVENVTNKSCTLPKAEKRAEIERMISTPHAKDALAKAQPRSTMMKLMLAPLRRGDARLTMWEGAFISWVRRHSTNLFARLKANR</sequence>
<evidence type="ECO:0000313" key="4">
    <source>
        <dbReference type="EMBL" id="PNV66954.1"/>
    </source>
</evidence>
<evidence type="ECO:0000256" key="1">
    <source>
        <dbReference type="ARBA" id="ARBA00022676"/>
    </source>
</evidence>
<gene>
    <name evidence="4" type="ORF">C2L71_10460</name>
</gene>
<proteinExistence type="predicted"/>
<dbReference type="PANTHER" id="PTHR22916:SF51">
    <property type="entry name" value="GLYCOSYLTRANSFERASE EPSH-RELATED"/>
    <property type="match status" value="1"/>
</dbReference>
<comment type="caution">
    <text evidence="4">The sequence shown here is derived from an EMBL/GenBank/DDBJ whole genome shotgun (WGS) entry which is preliminary data.</text>
</comment>
<keyword evidence="1" id="KW-0328">Glycosyltransferase</keyword>
<name>A0A2K2U9K3_9ACTN</name>
<keyword evidence="2 4" id="KW-0808">Transferase</keyword>
<dbReference type="EMBL" id="PPEK01000015">
    <property type="protein sequence ID" value="PNV66954.1"/>
    <property type="molecule type" value="Genomic_DNA"/>
</dbReference>
<dbReference type="Gene3D" id="3.90.550.10">
    <property type="entry name" value="Spore Coat Polysaccharide Biosynthesis Protein SpsA, Chain A"/>
    <property type="match status" value="1"/>
</dbReference>
<dbReference type="CDD" id="cd00761">
    <property type="entry name" value="Glyco_tranf_GTA_type"/>
    <property type="match status" value="1"/>
</dbReference>
<feature type="domain" description="Glycosyltransferase 2-like" evidence="3">
    <location>
        <begin position="19"/>
        <end position="190"/>
    </location>
</feature>
<dbReference type="GO" id="GO:0016757">
    <property type="term" value="F:glycosyltransferase activity"/>
    <property type="evidence" value="ECO:0007669"/>
    <property type="project" value="UniProtKB-KW"/>
</dbReference>
<dbReference type="OrthoDB" id="3189257at2"/>
<dbReference type="PANTHER" id="PTHR22916">
    <property type="entry name" value="GLYCOSYLTRANSFERASE"/>
    <property type="match status" value="1"/>
</dbReference>
<dbReference type="SUPFAM" id="SSF53448">
    <property type="entry name" value="Nucleotide-diphospho-sugar transferases"/>
    <property type="match status" value="1"/>
</dbReference>
<dbReference type="InterPro" id="IPR001173">
    <property type="entry name" value="Glyco_trans_2-like"/>
</dbReference>
<keyword evidence="5" id="KW-1185">Reference proteome</keyword>
<organism evidence="4 5">
    <name type="scientific">Enteroscipio rubneri</name>
    <dbReference type="NCBI Taxonomy" id="2070686"/>
    <lineage>
        <taxon>Bacteria</taxon>
        <taxon>Bacillati</taxon>
        <taxon>Actinomycetota</taxon>
        <taxon>Coriobacteriia</taxon>
        <taxon>Eggerthellales</taxon>
        <taxon>Eggerthellaceae</taxon>
        <taxon>Enteroscipio</taxon>
    </lineage>
</organism>
<reference evidence="5" key="1">
    <citation type="submission" date="2018-01" db="EMBL/GenBank/DDBJ databases">
        <title>Rubneribacter badeniensis gen. nov., sp. nov., and Colonibacter rubneri, gen. nov., sp. nov., WGS of new members of the Eggerthellaceae.</title>
        <authorList>
            <person name="Danylec N."/>
            <person name="Stoll D.A."/>
            <person name="Doetsch A."/>
            <person name="Kulling S.E."/>
            <person name="Huch M."/>
        </authorList>
    </citation>
    <scope>NUCLEOTIDE SEQUENCE [LARGE SCALE GENOMIC DNA]</scope>
    <source>
        <strain evidence="5">ResAG-96</strain>
    </source>
</reference>
<evidence type="ECO:0000259" key="3">
    <source>
        <dbReference type="Pfam" id="PF00535"/>
    </source>
</evidence>